<organism evidence="1 2">
    <name type="scientific">Leptonema illini DSM 21528</name>
    <dbReference type="NCBI Taxonomy" id="929563"/>
    <lineage>
        <taxon>Bacteria</taxon>
        <taxon>Pseudomonadati</taxon>
        <taxon>Spirochaetota</taxon>
        <taxon>Spirochaetia</taxon>
        <taxon>Leptospirales</taxon>
        <taxon>Leptospiraceae</taxon>
        <taxon>Leptonema</taxon>
    </lineage>
</organism>
<accession>H2CB61</accession>
<evidence type="ECO:0000313" key="1">
    <source>
        <dbReference type="EMBL" id="EHQ05201.1"/>
    </source>
</evidence>
<keyword evidence="2" id="KW-1185">Reference proteome</keyword>
<evidence type="ECO:0000313" key="2">
    <source>
        <dbReference type="Proteomes" id="UP000005737"/>
    </source>
</evidence>
<reference evidence="1 2" key="1">
    <citation type="submission" date="2011-10" db="EMBL/GenBank/DDBJ databases">
        <title>The Improved High-Quality Draft genome of Leptonema illini DSM 21528.</title>
        <authorList>
            <consortium name="US DOE Joint Genome Institute (JGI-PGF)"/>
            <person name="Lucas S."/>
            <person name="Copeland A."/>
            <person name="Lapidus A."/>
            <person name="Glavina del Rio T."/>
            <person name="Dalin E."/>
            <person name="Tice H."/>
            <person name="Bruce D."/>
            <person name="Goodwin L."/>
            <person name="Pitluck S."/>
            <person name="Peters L."/>
            <person name="Mikhailova N."/>
            <person name="Held B."/>
            <person name="Kyrpides N."/>
            <person name="Mavromatis K."/>
            <person name="Ivanova N."/>
            <person name="Markowitz V."/>
            <person name="Cheng J.-F."/>
            <person name="Hugenholtz P."/>
            <person name="Woyke T."/>
            <person name="Wu D."/>
            <person name="Gronow S."/>
            <person name="Wellnitz S."/>
            <person name="Brambilla E.-M."/>
            <person name="Klenk H.-P."/>
            <person name="Eisen J.A."/>
        </authorList>
    </citation>
    <scope>NUCLEOTIDE SEQUENCE [LARGE SCALE GENOMIC DNA]</scope>
    <source>
        <strain evidence="1 2">DSM 21528</strain>
    </source>
</reference>
<dbReference type="STRING" id="183.GCA_002009735_03597"/>
<name>H2CB61_9LEPT</name>
<gene>
    <name evidence="1" type="ORF">Lepil_0497</name>
</gene>
<sequence length="319" mass="35774">MKASPTWPVLHHMIQRRISRLSLSLITLALCVTALSAASQRFNTNIILRENIQGLNAKQIKRLHADMQRVIAILSSHRDVANPPSALCMHLSAYTPPFINASQQPTLDLQVPTDFHDGKCGEVMGYAITFRWNDPRLLLGDELTGPDGKPIIIQRSSVHVLPPLHSDKDGVQIFHRSILIQRKGVNLLEKVTRGEYLNALIASWDRLLFEQSGAADLRSQRDAASHELDSLSATERKQPACLTDSLFSSAGDGDCDEGQFLYRVQPQYFSRMQSPAELRLLLIHYAQDKDESDIEDIQYLQKVFNSLNTKALSDVVNQP</sequence>
<dbReference type="Proteomes" id="UP000005737">
    <property type="component" value="Unassembled WGS sequence"/>
</dbReference>
<protein>
    <submittedName>
        <fullName evidence="1">Uncharacterized protein</fullName>
    </submittedName>
</protein>
<dbReference type="AlphaFoldDB" id="H2CB61"/>
<proteinExistence type="predicted"/>
<dbReference type="HOGENOM" id="CLU_870960_0_0_12"/>
<dbReference type="EMBL" id="JH597773">
    <property type="protein sequence ID" value="EHQ05201.1"/>
    <property type="molecule type" value="Genomic_DNA"/>
</dbReference>